<accession>A0ABS6ISH7</accession>
<dbReference type="PANTHER" id="PTHR43569">
    <property type="entry name" value="AMIDOHYDROLASE"/>
    <property type="match status" value="1"/>
</dbReference>
<dbReference type="EMBL" id="JAHOPB010000004">
    <property type="protein sequence ID" value="MBU8877311.1"/>
    <property type="molecule type" value="Genomic_DNA"/>
</dbReference>
<organism evidence="2 3">
    <name type="scientific">Reyranella humidisoli</name>
    <dbReference type="NCBI Taxonomy" id="2849149"/>
    <lineage>
        <taxon>Bacteria</taxon>
        <taxon>Pseudomonadati</taxon>
        <taxon>Pseudomonadota</taxon>
        <taxon>Alphaproteobacteria</taxon>
        <taxon>Hyphomicrobiales</taxon>
        <taxon>Reyranellaceae</taxon>
        <taxon>Reyranella</taxon>
    </lineage>
</organism>
<feature type="domain" description="Amidohydrolase-related" evidence="1">
    <location>
        <begin position="36"/>
        <end position="347"/>
    </location>
</feature>
<evidence type="ECO:0000259" key="1">
    <source>
        <dbReference type="Pfam" id="PF04909"/>
    </source>
</evidence>
<name>A0ABS6ISH7_9HYPH</name>
<evidence type="ECO:0000313" key="2">
    <source>
        <dbReference type="EMBL" id="MBU8877311.1"/>
    </source>
</evidence>
<dbReference type="Proteomes" id="UP000727907">
    <property type="component" value="Unassembled WGS sequence"/>
</dbReference>
<dbReference type="InterPro" id="IPR006680">
    <property type="entry name" value="Amidohydro-rel"/>
</dbReference>
<gene>
    <name evidence="2" type="ORF">KQ910_26320</name>
</gene>
<protein>
    <submittedName>
        <fullName evidence="2">Amidohydrolase family protein</fullName>
    </submittedName>
</protein>
<reference evidence="2 3" key="1">
    <citation type="submission" date="2021-06" db="EMBL/GenBank/DDBJ databases">
        <authorList>
            <person name="Lee D.H."/>
        </authorList>
    </citation>
    <scope>NUCLEOTIDE SEQUENCE [LARGE SCALE GENOMIC DNA]</scope>
    <source>
        <strain evidence="2 3">MMS21-HV4-11</strain>
    </source>
</reference>
<comment type="caution">
    <text evidence="2">The sequence shown here is derived from an EMBL/GenBank/DDBJ whole genome shotgun (WGS) entry which is preliminary data.</text>
</comment>
<sequence>MAENDPLLGHGRQIIVREDWLRLTEEPILEPGLPIVDPHHHLWERDGGHSYLLPHLLADTASGHDIRATIFVQCGEMYRASGPADEQSLGETEFVTGMAAMSASGRHGPTRACAGIIGMVDLTLGDRVEPLLETHRAVAGGRFCGIRNRTAWHPSPDVTSNLVMKPPGPLEHPSFADGARRLARQGLPLDVWAYHTQLPHVLSLARAVPELTIVVDHVGGPLGIGPFRGRQAEVFPEWKQRILDLAALPNVRVKLGGLTMFVNGFDFHKPARPPGSEELAKTWRPYIETCIEAFGVERCMFESNFPVDKGQCSYPVLWNAFKRLTAGASAGEKTALYSGTATRTYGLDRLPAALAIDLQPR</sequence>
<proteinExistence type="predicted"/>
<evidence type="ECO:0000313" key="3">
    <source>
        <dbReference type="Proteomes" id="UP000727907"/>
    </source>
</evidence>
<keyword evidence="3" id="KW-1185">Reference proteome</keyword>
<dbReference type="Pfam" id="PF04909">
    <property type="entry name" value="Amidohydro_2"/>
    <property type="match status" value="1"/>
</dbReference>
<dbReference type="PANTHER" id="PTHR43569:SF1">
    <property type="entry name" value="BLL3371 PROTEIN"/>
    <property type="match status" value="1"/>
</dbReference>
<dbReference type="InterPro" id="IPR052350">
    <property type="entry name" value="Metallo-dep_Lactonases"/>
</dbReference>
<dbReference type="RefSeq" id="WP_216967043.1">
    <property type="nucleotide sequence ID" value="NZ_JAHOPB010000004.1"/>
</dbReference>